<accession>A0A0J1K285</accession>
<dbReference type="STRING" id="320778.ABT57_11910"/>
<dbReference type="EMBL" id="LDOU01000013">
    <property type="protein sequence ID" value="KLV08542.1"/>
    <property type="molecule type" value="Genomic_DNA"/>
</dbReference>
<dbReference type="InterPro" id="IPR027417">
    <property type="entry name" value="P-loop_NTPase"/>
</dbReference>
<dbReference type="GO" id="GO:0009432">
    <property type="term" value="P:SOS response"/>
    <property type="evidence" value="ECO:0007669"/>
    <property type="project" value="InterPro"/>
</dbReference>
<dbReference type="PATRIC" id="fig|320778.3.peg.2596"/>
<name>A0A0J1K285_9GAMM</name>
<dbReference type="GO" id="GO:0051301">
    <property type="term" value="P:cell division"/>
    <property type="evidence" value="ECO:0007669"/>
    <property type="project" value="UniProtKB-KW"/>
</dbReference>
<evidence type="ECO:0000313" key="1">
    <source>
        <dbReference type="EMBL" id="KLV08542.1"/>
    </source>
</evidence>
<keyword evidence="2" id="KW-1185">Reference proteome</keyword>
<dbReference type="AlphaFoldDB" id="A0A0J1K285"/>
<dbReference type="InterPro" id="IPR004596">
    <property type="entry name" value="Cell_div_suppressor_SulA"/>
</dbReference>
<proteinExistence type="predicted"/>
<protein>
    <submittedName>
        <fullName evidence="1">Cell division protein FtsZ</fullName>
    </submittedName>
</protein>
<evidence type="ECO:0000313" key="2">
    <source>
        <dbReference type="Proteomes" id="UP000035909"/>
    </source>
</evidence>
<reference evidence="1 2" key="1">
    <citation type="submission" date="2015-05" db="EMBL/GenBank/DDBJ databases">
        <title>Photobacterium galathea sp. nov.</title>
        <authorList>
            <person name="Machado H."/>
            <person name="Gram L."/>
        </authorList>
    </citation>
    <scope>NUCLEOTIDE SEQUENCE [LARGE SCALE GENOMIC DNA]</scope>
    <source>
        <strain evidence="1 2">DSM 22954</strain>
    </source>
</reference>
<gene>
    <name evidence="1" type="ORF">ABT57_11910</name>
</gene>
<sequence>MAAYLEHLHSISASQAYKATFTAQTAAPSSPKAVKCPIEVCFSDRTQTQLAYFLRILKQASEQNRWIMFIGQESLVDKNLLKSAGIDLHKVLVLTNKKGKSDQALMAQALRSGNCSAVIATGEIEAFTSTDIRDASDFGASYAFVINRDSKSQITFH</sequence>
<dbReference type="RefSeq" id="WP_047885470.1">
    <property type="nucleotide sequence ID" value="NZ_CP071325.1"/>
</dbReference>
<dbReference type="SUPFAM" id="SSF52540">
    <property type="entry name" value="P-loop containing nucleoside triphosphate hydrolases"/>
    <property type="match status" value="1"/>
</dbReference>
<dbReference type="OrthoDB" id="9811176at2"/>
<dbReference type="Proteomes" id="UP000035909">
    <property type="component" value="Unassembled WGS sequence"/>
</dbReference>
<dbReference type="Pfam" id="PF03846">
    <property type="entry name" value="SulA"/>
    <property type="match status" value="1"/>
</dbReference>
<comment type="caution">
    <text evidence="1">The sequence shown here is derived from an EMBL/GenBank/DDBJ whole genome shotgun (WGS) entry which is preliminary data.</text>
</comment>
<dbReference type="GO" id="GO:0051782">
    <property type="term" value="P:negative regulation of cell division"/>
    <property type="evidence" value="ECO:0007669"/>
    <property type="project" value="InterPro"/>
</dbReference>
<dbReference type="Gene3D" id="3.40.50.300">
    <property type="entry name" value="P-loop containing nucleotide triphosphate hydrolases"/>
    <property type="match status" value="1"/>
</dbReference>
<organism evidence="1 2">
    <name type="scientific">Photobacterium ganghwense</name>
    <dbReference type="NCBI Taxonomy" id="320778"/>
    <lineage>
        <taxon>Bacteria</taxon>
        <taxon>Pseudomonadati</taxon>
        <taxon>Pseudomonadota</taxon>
        <taxon>Gammaproteobacteria</taxon>
        <taxon>Vibrionales</taxon>
        <taxon>Vibrionaceae</taxon>
        <taxon>Photobacterium</taxon>
    </lineage>
</organism>
<keyword evidence="1" id="KW-0132">Cell division</keyword>
<keyword evidence="1" id="KW-0131">Cell cycle</keyword>